<sequence>MSAITVLSCLFVVEFGSSAMSTTMGLPFNVALQKIGDRVYGRNEGGASLIFTKVEIISSVITFVVSAVFVSMNVNSVKTKSRMLLMACIGQTMEMFAIAYMKLFIDTITSTQVYALVVGHSLLGGKFLLETCISDSVAAVLPKTSKRRRVSVYMWLKSVKLMGVVVVQMIAPRFLDEHQMFYMLTPIAGVIMLLASILFVIVAQNHDDDVDNDDGGADEKIAMLEKFKHYSRSLTADHFVLFAIIATYCAQRGEYKFTFFFLKDHLKFTPANIRLINGCQYCLFVVSLFMTGVVMHCEKRPIVTMIGFLVSMSFSTAARTCQIWAWTATRFDVWVASAVMSTMGPIAQQVLQGVLYKTLDDARLSGLVMLTCDKFLPIPIVWIYNLARDSPFYVTLGLMIVTTIGGLSTKRMRNWMMK</sequence>
<dbReference type="EMBL" id="AF325155">
    <property type="protein sequence ID" value="AAL01787.1"/>
    <property type="molecule type" value="Genomic_DNA"/>
</dbReference>
<dbReference type="Proteomes" id="UP000202667">
    <property type="component" value="Segment"/>
</dbReference>
<accession>Q91BC4</accession>
<organism evidence="2 4">
    <name type="scientific">Spodoptera litura multicapsid nucleopolyhedrovirus</name>
    <name type="common">SpltMNPV</name>
    <dbReference type="NCBI Taxonomy" id="46242"/>
    <lineage>
        <taxon>Viruses</taxon>
        <taxon>Viruses incertae sedis</taxon>
        <taxon>Naldaviricetes</taxon>
        <taxon>Lefavirales</taxon>
        <taxon>Baculoviridae</taxon>
        <taxon>Alphabaculovirus</taxon>
        <taxon>Alphabaculovirus spliturae</taxon>
    </lineage>
</organism>
<reference evidence="2 4" key="1">
    <citation type="journal article" date="2001" name="Virology">
        <title>Sequence analysis of the Spodoptera litura multicapsid nucleopolyhedrovirus genome.</title>
        <authorList>
            <person name="Pang Y."/>
            <person name="Yu J."/>
            <person name="Wang L."/>
            <person name="Hu X."/>
            <person name="Bao W."/>
            <person name="Li G."/>
            <person name="Chen C."/>
            <person name="Han H."/>
            <person name="Hu S."/>
            <person name="Yang H."/>
        </authorList>
    </citation>
    <scope>NUCLEOTIDE SEQUENCE [LARGE SCALE GENOMIC DNA]</scope>
    <source>
        <strain evidence="2 4">G2</strain>
    </source>
</reference>
<reference evidence="3" key="2">
    <citation type="journal article" date="2019" name="Viruses">
        <title>Identification of Loci Associated with Enhanced Virulence in Spodoptera litura Nucleopolyhedrovirus Isolates Using Deep Sequencing.</title>
        <authorList>
            <person name="Zwart M.P."/>
            <person name="Ali G."/>
            <person name="Strien E.A.V."/>
            <person name="Schijlen E.G.W.M."/>
            <person name="Wang M."/>
            <person name="Werf W.V."/>
            <person name="Vlak J.M."/>
        </authorList>
    </citation>
    <scope>NUCLEOTIDE SEQUENCE</scope>
    <source>
        <strain evidence="3">G2</strain>
    </source>
</reference>
<name>Q91BC4_NPVST</name>
<evidence type="ECO:0000313" key="3">
    <source>
        <dbReference type="EMBL" id="QHN73954.1"/>
    </source>
</evidence>
<dbReference type="OrthoDB" id="9699at10239"/>
<dbReference type="EMBL" id="MN342245">
    <property type="protein sequence ID" value="QHN73954.1"/>
    <property type="molecule type" value="Genomic_DNA"/>
</dbReference>
<evidence type="ECO:0000313" key="4">
    <source>
        <dbReference type="Proteomes" id="UP000202667"/>
    </source>
</evidence>
<keyword evidence="1" id="KW-0472">Membrane</keyword>
<keyword evidence="1" id="KW-1133">Transmembrane helix</keyword>
<evidence type="ECO:0000256" key="1">
    <source>
        <dbReference type="SAM" id="Phobius"/>
    </source>
</evidence>
<dbReference type="KEGG" id="vg:922203"/>
<proteinExistence type="predicted"/>
<keyword evidence="4" id="KW-1185">Reference proteome</keyword>
<organismHost>
    <name type="scientific">Lepidoptera</name>
    <name type="common">moths &amp; butterflies</name>
    <dbReference type="NCBI Taxonomy" id="7088"/>
</organismHost>
<evidence type="ECO:0000313" key="2">
    <source>
        <dbReference type="EMBL" id="AAL01787.1"/>
    </source>
</evidence>
<protein>
    <submittedName>
        <fullName evidence="2">Uncharacterized protein</fullName>
    </submittedName>
</protein>
<dbReference type="RefSeq" id="NP_258373.1">
    <property type="nucleotide sequence ID" value="NC_003102.1"/>
</dbReference>
<feature type="transmembrane region" description="Helical" evidence="1">
    <location>
        <begin position="333"/>
        <end position="355"/>
    </location>
</feature>
<dbReference type="SUPFAM" id="SSF103473">
    <property type="entry name" value="MFS general substrate transporter"/>
    <property type="match status" value="1"/>
</dbReference>
<feature type="transmembrane region" description="Helical" evidence="1">
    <location>
        <begin position="273"/>
        <end position="295"/>
    </location>
</feature>
<gene>
    <name evidence="3" type="primary">ORF105</name>
</gene>
<feature type="transmembrane region" description="Helical" evidence="1">
    <location>
        <begin position="84"/>
        <end position="105"/>
    </location>
</feature>
<keyword evidence="1" id="KW-0812">Transmembrane</keyword>
<feature type="transmembrane region" description="Helical" evidence="1">
    <location>
        <begin position="49"/>
        <end position="72"/>
    </location>
</feature>
<dbReference type="InterPro" id="IPR036259">
    <property type="entry name" value="MFS_trans_sf"/>
</dbReference>
<feature type="transmembrane region" description="Helical" evidence="1">
    <location>
        <begin position="183"/>
        <end position="203"/>
    </location>
</feature>
<feature type="transmembrane region" description="Helical" evidence="1">
    <location>
        <begin position="150"/>
        <end position="171"/>
    </location>
</feature>
<feature type="transmembrane region" description="Helical" evidence="1">
    <location>
        <begin position="390"/>
        <end position="409"/>
    </location>
</feature>
<feature type="transmembrane region" description="Helical" evidence="1">
    <location>
        <begin position="302"/>
        <end position="327"/>
    </location>
</feature>